<dbReference type="AlphaFoldDB" id="A0A834R4H7"/>
<reference evidence="1" key="2">
    <citation type="submission" date="2020-01" db="EMBL/GenBank/DDBJ databases">
        <authorList>
            <person name="Korhonen P.K.K."/>
            <person name="Guangxu M.G."/>
            <person name="Wang T.W."/>
            <person name="Stroehlein A.J.S."/>
            <person name="Young N.D."/>
            <person name="Ang C.-S.A."/>
            <person name="Fernando D.W.F."/>
            <person name="Lu H.L."/>
            <person name="Taylor S.T."/>
            <person name="Ehtesham M.E.M."/>
            <person name="Najaraj S.H.N."/>
            <person name="Harsha G.H.G."/>
            <person name="Madugundu A.M."/>
            <person name="Renuse S.R."/>
            <person name="Holt D.H."/>
            <person name="Pandey A.P."/>
            <person name="Papenfuss A.P."/>
            <person name="Gasser R.B.G."/>
            <person name="Fischer K.F."/>
        </authorList>
    </citation>
    <scope>NUCLEOTIDE SEQUENCE</scope>
    <source>
        <strain evidence="1">SSS_KF_BRIS2020</strain>
    </source>
</reference>
<protein>
    <submittedName>
        <fullName evidence="1 2">Uncharacterized protein</fullName>
    </submittedName>
</protein>
<evidence type="ECO:0000313" key="2">
    <source>
        <dbReference type="EnsemblMetazoa" id="KAF7488571.1"/>
    </source>
</evidence>
<dbReference type="EMBL" id="WVUK01000066">
    <property type="protein sequence ID" value="KAF7488571.1"/>
    <property type="molecule type" value="Genomic_DNA"/>
</dbReference>
<gene>
    <name evidence="1" type="ORF">SSS_3093</name>
</gene>
<reference evidence="2" key="3">
    <citation type="submission" date="2022-06" db="UniProtKB">
        <authorList>
            <consortium name="EnsemblMetazoa"/>
        </authorList>
    </citation>
    <scope>IDENTIFICATION</scope>
</reference>
<keyword evidence="3" id="KW-1185">Reference proteome</keyword>
<dbReference type="EnsemblMetazoa" id="SSS_3093s_mrna">
    <property type="protein sequence ID" value="KAF7488571.1"/>
    <property type="gene ID" value="SSS_3093"/>
</dbReference>
<organism evidence="1">
    <name type="scientific">Sarcoptes scabiei</name>
    <name type="common">Itch mite</name>
    <name type="synonym">Acarus scabiei</name>
    <dbReference type="NCBI Taxonomy" id="52283"/>
    <lineage>
        <taxon>Eukaryota</taxon>
        <taxon>Metazoa</taxon>
        <taxon>Ecdysozoa</taxon>
        <taxon>Arthropoda</taxon>
        <taxon>Chelicerata</taxon>
        <taxon>Arachnida</taxon>
        <taxon>Acari</taxon>
        <taxon>Acariformes</taxon>
        <taxon>Sarcoptiformes</taxon>
        <taxon>Astigmata</taxon>
        <taxon>Psoroptidia</taxon>
        <taxon>Sarcoptoidea</taxon>
        <taxon>Sarcoptidae</taxon>
        <taxon>Sarcoptinae</taxon>
        <taxon>Sarcoptes</taxon>
    </lineage>
</organism>
<accession>A0A834R4H7</accession>
<name>A0A834R4H7_SARSC</name>
<dbReference type="Proteomes" id="UP000070412">
    <property type="component" value="Unassembled WGS sequence"/>
</dbReference>
<reference evidence="3" key="1">
    <citation type="journal article" date="2020" name="PLoS Negl. Trop. Dis.">
        <title>High-quality nuclear genome for Sarcoptes scabiei-A critical resource for a neglected parasite.</title>
        <authorList>
            <person name="Korhonen P.K."/>
            <person name="Gasser R.B."/>
            <person name="Ma G."/>
            <person name="Wang T."/>
            <person name="Stroehlein A.J."/>
            <person name="Young N.D."/>
            <person name="Ang C.S."/>
            <person name="Fernando D.D."/>
            <person name="Lu H.C."/>
            <person name="Taylor S."/>
            <person name="Reynolds S.L."/>
            <person name="Mofiz E."/>
            <person name="Najaraj S.H."/>
            <person name="Gowda H."/>
            <person name="Madugundu A."/>
            <person name="Renuse S."/>
            <person name="Holt D."/>
            <person name="Pandey A."/>
            <person name="Papenfuss A.T."/>
            <person name="Fischer K."/>
        </authorList>
    </citation>
    <scope>NUCLEOTIDE SEQUENCE [LARGE SCALE GENOMIC DNA]</scope>
</reference>
<evidence type="ECO:0000313" key="1">
    <source>
        <dbReference type="EMBL" id="KAF7488571.1"/>
    </source>
</evidence>
<proteinExistence type="predicted"/>
<evidence type="ECO:0000313" key="3">
    <source>
        <dbReference type="Proteomes" id="UP000070412"/>
    </source>
</evidence>
<sequence>METNFETGFNMLSRLKTLASVSDVEIFDKFTKFSIFEIENCDIKALKAYLYNLIRCSLRQDDSHLHSSNDTNNEFHKVLIFDGQFLFNSFEFCTTFGRSFESETLRKLIRIFRPIDDDVMMINLHGQLQIEMLRNSRLKLIVIILNPSILFPDQLEKVSQFLLPLSISVPITLLTDSLGKNRIQEFQKRSTVLVLKCFQINDKNKSDKEDKNDDGENQIRIKIKKINSNESIIKLIKF</sequence>